<evidence type="ECO:0000256" key="7">
    <source>
        <dbReference type="ARBA" id="ARBA00022506"/>
    </source>
</evidence>
<feature type="domain" description="Retroviral envelope protein GP41-like" evidence="36">
    <location>
        <begin position="526"/>
        <end position="715"/>
    </location>
</feature>
<comment type="miscellaneous">
    <text evidence="32">Inhibitors targeting HIV-1 viral envelope proteins are used as antiretroviral drugs. Attachment of virions to the cell surface via non-specific interactions and CD4 binding can be blocked by inhibitors that include cyanovirin-N, cyclotriazadisulfonamide analogs, PRO 2000, TNX 355 and PRO 542. In addition, BMS 806 can block CD4-induced conformational changes. Env interactions with the coreceptor molecules can be targeted by CCR5 antagonists including SCH-D, maraviroc (UK 427857) and aplaviroc (GW 873140), and the CXCR4 antagonist AMD 070. Fusion of viral and cellular membranes can be inhibited by peptides such as enfuvirtide and tifuvirtide (T 1249). Resistance to inhibitors associated with mutations in Env are observed. Most of the time, single mutations confer only a modest reduction in drug susceptibility. Combination of several mutations is usually required to develop a high-level drug resistance.</text>
</comment>
<comment type="miscellaneous">
    <text evidence="32">HIV-1 lineages are divided in three main groups, M (for Major), O (for Outlier), and N (for New, or Non-M, Non-O). The vast majority of strains found worldwide belong to the group M. Group O seems to be endemic to and largely confined to Cameroon and neighboring countries in West Central Africa, where these viruses represent a small minority of HIV-1 strains. The group N is represented by a limited number of isolates from Cameroonian persons. The group M is further subdivided in 9 clades or subtypes (A to D, F to H, J and K).</text>
</comment>
<dbReference type="SUPFAM" id="SSF58069">
    <property type="entry name" value="Virus ectodomain"/>
    <property type="match status" value="1"/>
</dbReference>
<evidence type="ECO:0000256" key="14">
    <source>
        <dbReference type="ARBA" id="ARBA00022692"/>
    </source>
</evidence>
<accession>C0L179</accession>
<evidence type="ECO:0000256" key="15">
    <source>
        <dbReference type="ARBA" id="ARBA00022703"/>
    </source>
</evidence>
<comment type="domain">
    <text evidence="32">The YXXL motif is involved in determining the exact site of viral release at the surface of infected mononuclear cells and promotes endocytosis. YXXL and di-leucine endocytosis motifs interact directly or indirectly with the clathrin adapter complexes, opperate independently, and their activities are not additive.</text>
</comment>
<evidence type="ECO:0000256" key="19">
    <source>
        <dbReference type="ARBA" id="ARBA00022870"/>
    </source>
</evidence>
<evidence type="ECO:0000256" key="32">
    <source>
        <dbReference type="HAMAP-Rule" id="MF_04083"/>
    </source>
</evidence>
<evidence type="ECO:0000259" key="35">
    <source>
        <dbReference type="Pfam" id="PF00516"/>
    </source>
</evidence>
<dbReference type="InterPro" id="IPR037527">
    <property type="entry name" value="Gp160"/>
</dbReference>
<keyword evidence="23 32" id="KW-1039">Host endosome</keyword>
<dbReference type="FunFam" id="1.20.5.490:FF:000001">
    <property type="entry name" value="Envelope glycoprotein gp160"/>
    <property type="match status" value="1"/>
</dbReference>
<dbReference type="SUPFAM" id="SSF56502">
    <property type="entry name" value="gp120 core"/>
    <property type="match status" value="2"/>
</dbReference>
<name>C0L179_HV1</name>
<evidence type="ECO:0000256" key="12">
    <source>
        <dbReference type="ARBA" id="ARBA00022595"/>
    </source>
</evidence>
<evidence type="ECO:0000256" key="9">
    <source>
        <dbReference type="ARBA" id="ARBA00022511"/>
    </source>
</evidence>
<evidence type="ECO:0000256" key="34">
    <source>
        <dbReference type="SAM" id="MobiDB-lite"/>
    </source>
</evidence>
<feature type="region of interest" description="Fusion peptide" evidence="32">
    <location>
        <begin position="508"/>
        <end position="528"/>
    </location>
</feature>
<dbReference type="GO" id="GO:0052031">
    <property type="term" value="P:symbiont-mediated perturbation of host defense response"/>
    <property type="evidence" value="ECO:0007669"/>
    <property type="project" value="UniProtKB-UniRule"/>
</dbReference>
<feature type="site" description="Cleavage; by host furin" evidence="32">
    <location>
        <begin position="507"/>
        <end position="508"/>
    </location>
</feature>
<evidence type="ECO:0000256" key="5">
    <source>
        <dbReference type="ARBA" id="ARBA00004578"/>
    </source>
</evidence>
<evidence type="ECO:0000256" key="31">
    <source>
        <dbReference type="ARBA" id="ARBA00023296"/>
    </source>
</evidence>
<comment type="function">
    <text evidence="32">Surface protein gp120: Attaches the virus to the host lymphoid cell by binding to the primary receptor CD4. This interaction induces a structural rearrangement creating a high affinity binding site for a chemokine coreceptor like CXCR4 and/or CCR5. Acts as a ligand for CD209/DC-SIGN and CLEC4M/DC-SIGNR, which are respectively found on dendritic cells (DCs), and on endothelial cells of liver sinusoids and lymph node sinuses. These interactions allow capture of viral particles at mucosal surfaces by these cells and subsequent transmission to permissive cells. HIV subverts the migration properties of dendritic cells to gain access to CD4+ T-cells in lymph nodes. Virus transmission to permissive T-cells occurs either in trans (without DCs infection, through viral capture and transmission), or in cis (following DCs productive infection, through the usual CD4-gp120 interaction), thereby inducing a robust infection. In trans infection, bound virions remain infectious over days and it is proposed that they are not degraded, but protected in non-lysosomal acidic organelles within the DCs close to the cell membrane thus contributing to the viral infectious potential during DCs' migration from the periphery to the lymphoid tissues. On arrival at lymphoid tissues, intact virions recycle back to DCs' cell surface allowing virus transmission to CD4+ T-cells.</text>
</comment>
<feature type="lipid moiety-binding region" description="S-palmitoyl cysteine; by host" evidence="32">
    <location>
        <position position="760"/>
    </location>
</feature>
<keyword evidence="15 32" id="KW-0053">Apoptosis</keyword>
<keyword evidence="22 32" id="KW-1133">Transmembrane helix</keyword>
<organismHost>
    <name type="scientific">Homo sapiens</name>
    <name type="common">Human</name>
    <dbReference type="NCBI Taxonomy" id="9606"/>
</organismHost>
<keyword evidence="17 32" id="KW-1161">Viral attachment to host cell</keyword>
<feature type="lipid moiety-binding region" description="S-palmitoyl cysteine; by host" evidence="32">
    <location>
        <position position="833"/>
    </location>
</feature>
<evidence type="ECO:0000256" key="17">
    <source>
        <dbReference type="ARBA" id="ARBA00022804"/>
    </source>
</evidence>
<feature type="domain" description="Human immunodeficiency virus 1 envelope glycoprotein Gp120" evidence="35">
    <location>
        <begin position="33"/>
        <end position="507"/>
    </location>
</feature>
<feature type="short sequence motif" description="Di-leucine internalization motif" evidence="32">
    <location>
        <begin position="851"/>
        <end position="852"/>
    </location>
</feature>
<dbReference type="GO" id="GO:0016020">
    <property type="term" value="C:membrane"/>
    <property type="evidence" value="ECO:0007669"/>
    <property type="project" value="UniProtKB-UniRule"/>
</dbReference>
<evidence type="ECO:0000256" key="1">
    <source>
        <dbReference type="ARBA" id="ARBA00004402"/>
    </source>
</evidence>
<keyword evidence="18 32" id="KW-0946">Virion</keyword>
<comment type="function">
    <text evidence="32">Envelope glycoprotein gp160: Oligomerizes in the host endoplasmic reticulum into predominantly trimers. In a second time, gp160 transits in the host Golgi, where glycosylation is completed. The precursor is then proteolytically cleaved in the trans-Golgi and thereby activated by cellular furin or furin-like proteases to produce gp120 and gp41.</text>
</comment>
<keyword evidence="11 32" id="KW-0945">Host-virus interaction</keyword>
<protein>
    <recommendedName>
        <fullName evidence="32">Envelope glycoprotein gp160</fullName>
    </recommendedName>
    <alternativeName>
        <fullName evidence="32">Env polyprotein</fullName>
    </alternativeName>
    <component>
        <recommendedName>
            <fullName evidence="32">Surface protein gp120</fullName>
            <shortName evidence="32">SU</shortName>
        </recommendedName>
        <alternativeName>
            <fullName evidence="32">Glycoprotein 120</fullName>
            <shortName evidence="32">gp120</shortName>
        </alternativeName>
    </component>
    <component>
        <recommendedName>
            <fullName evidence="32">Transmembrane protein gp41</fullName>
            <shortName evidence="32">TM</shortName>
        </recommendedName>
        <alternativeName>
            <fullName evidence="32">Glycoprotein 41</fullName>
            <shortName evidence="32">gp41</shortName>
        </alternativeName>
    </component>
</protein>
<feature type="disulfide bond" evidence="32">
    <location>
        <begin position="53"/>
        <end position="73"/>
    </location>
</feature>
<evidence type="ECO:0000256" key="6">
    <source>
        <dbReference type="ARBA" id="ARBA00004650"/>
    </source>
</evidence>
<evidence type="ECO:0000256" key="18">
    <source>
        <dbReference type="ARBA" id="ARBA00022844"/>
    </source>
</evidence>
<feature type="region of interest" description="Immunosuppression" evidence="32">
    <location>
        <begin position="570"/>
        <end position="588"/>
    </location>
</feature>
<dbReference type="GO" id="GO:0044175">
    <property type="term" value="C:host cell endosome membrane"/>
    <property type="evidence" value="ECO:0007669"/>
    <property type="project" value="UniProtKB-SubCell"/>
</dbReference>
<evidence type="ECO:0000256" key="25">
    <source>
        <dbReference type="ARBA" id="ARBA00023136"/>
    </source>
</evidence>
<dbReference type="GO" id="GO:0039654">
    <property type="term" value="P:fusion of virus membrane with host endosome membrane"/>
    <property type="evidence" value="ECO:0007669"/>
    <property type="project" value="UniProtKB-UniRule"/>
</dbReference>
<dbReference type="Pfam" id="PF00516">
    <property type="entry name" value="GP120"/>
    <property type="match status" value="1"/>
</dbReference>
<comment type="domain">
    <text evidence="32">The membrane proximal external region (MPER) present in gp41 is a tryptophan-rich region recognized by the antibodies 2F5, Z13, and 4E10. MPER seems to play a role in fusion.</text>
</comment>
<feature type="chain" id="PRO_5023285031" description="Transmembrane protein gp41" evidence="32">
    <location>
        <begin position="508"/>
        <end position="852"/>
    </location>
</feature>
<gene>
    <name evidence="32 37" type="primary">env</name>
</gene>
<comment type="function">
    <text evidence="32">Transmembrane protein gp41: Acts as a class I viral fusion protein. Under the current model, the protein has at least 3 conformational states: pre-fusion native state, pre-hairpin intermediate state, and post-fusion hairpin state. During fusion of viral and target intracellular membranes, the coiled coil regions (heptad repeats) assume a trimer-of-hairpins structure, positioning the fusion peptide in close proximity to the C-terminal region of the ectodomain. The formation of this structure appears to drive apposition and subsequent fusion of viral and target cell membranes. Complete fusion occurs in host cell endosomes and is dynamin-dependent, however some lipid transfer might occur at the plasma membrane. The virus undergoes clathrin-dependent internalization long before endosomal fusion, thus minimizing the surface exposure of conserved viral epitopes during fusion and reducing the efficacy of inhibitors targeting these epitopes. Membranes fusion leads to delivery of the nucleocapsid into the cytoplasm.</text>
</comment>
<keyword evidence="21 32" id="KW-1164">Virus endocytosis by host</keyword>
<evidence type="ECO:0000256" key="30">
    <source>
        <dbReference type="ARBA" id="ARBA00023288"/>
    </source>
</evidence>
<evidence type="ECO:0000313" key="37">
    <source>
        <dbReference type="EMBL" id="ACN86894.1"/>
    </source>
</evidence>
<dbReference type="InterPro" id="IPR000777">
    <property type="entry name" value="HIV1_Gp120"/>
</dbReference>
<dbReference type="FunFam" id="2.170.40.20:FF:000003">
    <property type="entry name" value="Envelope glycoprotein gp160"/>
    <property type="match status" value="1"/>
</dbReference>
<comment type="domain">
    <text evidence="32 33">The 17 amino acids long immunosuppressive region is present in many retroviral envelope proteins. Synthetic peptides derived from this relatively conserved sequence inhibit immune function in vitro and in vivo.</text>
</comment>
<evidence type="ECO:0000256" key="21">
    <source>
        <dbReference type="ARBA" id="ARBA00022890"/>
    </source>
</evidence>
<keyword evidence="26 32" id="KW-0564">Palmitate</keyword>
<dbReference type="FunFam" id="2.170.40.20:FF:000004">
    <property type="entry name" value="Envelope glycoprotein gp160"/>
    <property type="match status" value="1"/>
</dbReference>
<evidence type="ECO:0000256" key="26">
    <source>
        <dbReference type="ARBA" id="ARBA00023139"/>
    </source>
</evidence>
<evidence type="ECO:0000256" key="23">
    <source>
        <dbReference type="ARBA" id="ARBA00023046"/>
    </source>
</evidence>
<comment type="subunit">
    <text evidence="32">The mature envelope protein (Env) consists of a homotrimer of non-covalently associated gp120-gp41 heterodimers. The resulting complex protrudes from the virus surface as a spike. There seems to be as few as 10 spikes on the average virion. Surface protein gp120 interacts with host CD4, CCR5 and CXCR4. Gp120 also interacts with the C-type lectins CD209/DC-SIGN and CLEC4M/DC-SIGNR (collectively referred to as DC-SIGN(R)). Gp120 and gp41 interact with GalCer. Gp120 interacts with host ITGA4/ITGB7 complex; on CD4+ T-cells, this interaction results in rapid activation of integrin ITGAL/LFA-1, which facilitates efficient cell-to-cell spreading of HIV-1. Gp120 interacts with cell-associated heparan sulfate; this interaction increases virus infectivity on permissive cells and may be involved in infection of CD4- cells.</text>
</comment>
<keyword evidence="14 32" id="KW-0812">Transmembrane</keyword>
<keyword evidence="25 32" id="KW-0472">Membrane</keyword>
<dbReference type="GO" id="GO:0019062">
    <property type="term" value="P:virion attachment to host cell"/>
    <property type="evidence" value="ECO:0007669"/>
    <property type="project" value="UniProtKB-UniRule"/>
</dbReference>
<evidence type="ECO:0000256" key="29">
    <source>
        <dbReference type="ARBA" id="ARBA00023280"/>
    </source>
</evidence>
<evidence type="ECO:0000256" key="2">
    <source>
        <dbReference type="ARBA" id="ARBA00004433"/>
    </source>
</evidence>
<keyword evidence="19 32" id="KW-1043">Host membrane</keyword>
<dbReference type="GO" id="GO:0019064">
    <property type="term" value="P:fusion of virus membrane with host plasma membrane"/>
    <property type="evidence" value="ECO:0007669"/>
    <property type="project" value="UniProtKB-UniRule"/>
</dbReference>
<feature type="chain" id="PRO_5023285032" description="Envelope glycoprotein gp160" evidence="32">
    <location>
        <begin position="32"/>
        <end position="852"/>
    </location>
</feature>
<evidence type="ECO:0000256" key="10">
    <source>
        <dbReference type="ARBA" id="ARBA00022570"/>
    </source>
</evidence>
<comment type="similarity">
    <text evidence="32">Belongs to the HIV-1 env protein family.</text>
</comment>
<keyword evidence="20 32" id="KW-0261">Viral envelope protein</keyword>
<dbReference type="GO" id="GO:0055036">
    <property type="term" value="C:virion membrane"/>
    <property type="evidence" value="ECO:0007669"/>
    <property type="project" value="UniProtKB-SubCell"/>
</dbReference>
<comment type="subcellular location">
    <molecule>Surface protein gp120</molecule>
    <subcellularLocation>
        <location evidence="32">Virion membrane</location>
        <topology evidence="32">Peripheral membrane protein</topology>
    </subcellularLocation>
    <subcellularLocation>
        <location evidence="32">Host cell membrane</location>
        <topology evidence="32">Peripheral membrane protein</topology>
    </subcellularLocation>
    <subcellularLocation>
        <location evidence="32">Host endosome membrane</location>
        <topology evidence="32">Single-pass type I membrane protein</topology>
    </subcellularLocation>
    <text evidence="32">The surface protein is not anchored to the viral envelope, but associates with the extravirion surface through its binding to TM. It is probably concentrated at the site of budding and incorporated into the virions possibly by contacts between the cytoplasmic tail of Env and the N-terminus of Gag.</text>
</comment>
<keyword evidence="16 32" id="KW-0732">Signal</keyword>
<reference evidence="37" key="2">
    <citation type="submission" date="2009-01" db="EMBL/GenBank/DDBJ databases">
        <title>Virologic Failure in First-Line Human Immunodeficiency Virus Therapy with a CCR5 Entry Inhibitor, Aplaviroc, plus a Fixed-Dose Combination of Lamivudine-Zidovudine: Nucleoside Reverse Transcriptase Inhibitor Resistance Regardless of Envelope Tropism.</title>
        <authorList>
            <person name="Kitrinos K.M."/>
            <person name="Amrine-Madsen H."/>
            <person name="Irlbeck D.M."/>
            <person name="Word J.M."/>
            <person name="Demarest J.F."/>
        </authorList>
    </citation>
    <scope>NUCLEOTIDE SEQUENCE</scope>
    <source>
        <strain evidence="37">N2-DAY_1</strain>
    </source>
</reference>
<feature type="transmembrane region" description="Helical" evidence="33">
    <location>
        <begin position="674"/>
        <end position="701"/>
    </location>
</feature>
<sequence>MRVKEIRKNCQRLWTWGTMLLGILMICSAAEQLWVTVYYGVPVWRDANTTLFCASDAKAHDTEVHNVWATHACVPTDPNPQEVVLANVTENFNMWKNNMVDQMHEDIINLWDQSLKPCVKLTPLCVTLNCTDVNTTSTNTTNTNSSSWGEMERGGIKNCSFNITTSIKDKVQKEYALFYKLDVVSIDNSSTSYRLISCNTSVLTQACPKTNFDPIPIHYCAPAGFAIIKCNDERFNGTGPCTNVSTVQCTHGIKPVVSTQLLLNGSLAEKEVVIRSENFTNNAKTIIVQLNETVEIKCTRPSNNTRKSINIGPGRAFHVTEGIIGDIRQAHCNISRTQWNNTLKRIAIRLREQFGNKTIAFNRSSGGDPEIVMHSFNCRGEFFYCNTTRLFNSTWYKNDTWNENSTDDTITLPCRIKQIVNMWQEVGKAMYAPPIRGNITCSSNITGLLLTRDGGANSNNTEIFRPGGGDMRDNWRSELYKYKVVRIDPLGVAPTKAKRRVVQREKRAVGLGAVFLGFLGAAGSTMGAASLTLTVQARQLLSGIVQQQNNLLRAIEAQQHLLQLTVWGIKQLQARVLAVERYLKDQQLLGIWGCSGKLICTTAVPWNNSWSNKSHTEIWNNMTWMEWEREIDNYTGLIYNLLEQSQNQQEKNEQELLELDQWANLWNWFDITKWLWYIKIFVMIVAGLVGLRIVFAVLSIVNRVRQGYSPLSFQTRRPVRRGPDRPEGIEEEGGEQDNDRSGPLVDGFLALIWGDLRSLCLFSYHRLRDLLLIVTRIVELLGRRGWEVLKYWWNLLQYWSQELKSSAVSLLDTIAIAVAEGTDRVIEIVQRACRAILHIPRRIRQGLERALL</sequence>
<keyword evidence="28 32" id="KW-0325">Glycoprotein</keyword>
<proteinExistence type="inferred from homology"/>
<dbReference type="GO" id="GO:0019031">
    <property type="term" value="C:viral envelope"/>
    <property type="evidence" value="ECO:0007669"/>
    <property type="project" value="UniProtKB-KW"/>
</dbReference>
<dbReference type="GO" id="GO:0019082">
    <property type="term" value="P:viral protein processing"/>
    <property type="evidence" value="ECO:0007669"/>
    <property type="project" value="UniProtKB-UniRule"/>
</dbReference>
<keyword evidence="24 32" id="KW-0175">Coiled coil</keyword>
<dbReference type="Gene3D" id="1.10.287.210">
    <property type="match status" value="1"/>
</dbReference>
<evidence type="ECO:0000256" key="13">
    <source>
        <dbReference type="ARBA" id="ARBA00022685"/>
    </source>
</evidence>
<feature type="region of interest" description="CD4-binding loop" evidence="32">
    <location>
        <begin position="364"/>
        <end position="374"/>
    </location>
</feature>
<feature type="topological domain" description="Cytoplasmic" evidence="32">
    <location>
        <begin position="702"/>
        <end position="852"/>
    </location>
</feature>
<comment type="PTM">
    <text evidence="32">Highly glycosylated by host. The high number of glycan on the protein is reffered to as 'glycan shield' because it contributes to hide protein sequence from adaptive immune system.</text>
</comment>
<evidence type="ECO:0000256" key="24">
    <source>
        <dbReference type="ARBA" id="ARBA00023054"/>
    </source>
</evidence>
<dbReference type="Pfam" id="PF00517">
    <property type="entry name" value="GP41"/>
    <property type="match status" value="1"/>
</dbReference>
<dbReference type="InterPro" id="IPR036377">
    <property type="entry name" value="Gp120_core_sf"/>
</dbReference>
<dbReference type="EMBL" id="FJ653276">
    <property type="protein sequence ID" value="ACN86894.1"/>
    <property type="molecule type" value="Genomic_RNA"/>
</dbReference>
<dbReference type="FunFam" id="1.10.287.210:FF:000001">
    <property type="entry name" value="Envelope glycoprotein gp160"/>
    <property type="match status" value="1"/>
</dbReference>
<feature type="disulfide bond" evidence="32">
    <location>
        <begin position="230"/>
        <end position="241"/>
    </location>
</feature>
<evidence type="ECO:0000256" key="11">
    <source>
        <dbReference type="ARBA" id="ARBA00022581"/>
    </source>
</evidence>
<evidence type="ECO:0000256" key="33">
    <source>
        <dbReference type="RuleBase" id="RU363095"/>
    </source>
</evidence>
<dbReference type="HAMAP" id="MF_04083">
    <property type="entry name" value="HIV_ENV"/>
    <property type="match status" value="1"/>
</dbReference>
<keyword evidence="12 32" id="KW-1162">Viral penetration into host cytoplasm</keyword>
<evidence type="ECO:0000256" key="8">
    <source>
        <dbReference type="ARBA" id="ARBA00022510"/>
    </source>
</evidence>
<evidence type="ECO:0000256" key="27">
    <source>
        <dbReference type="ARBA" id="ARBA00023157"/>
    </source>
</evidence>
<dbReference type="Gene3D" id="2.170.40.20">
    <property type="entry name" value="Human immunodeficiency virus 1, Gp160, envelope glycoprotein"/>
    <property type="match status" value="2"/>
</dbReference>
<comment type="subcellular location">
    <molecule>Transmembrane protein gp41</molecule>
    <subcellularLocation>
        <location evidence="32">Virion membrane</location>
        <topology evidence="32">Single-pass type I membrane protein</topology>
    </subcellularLocation>
    <subcellularLocation>
        <location evidence="32">Host cell membrane</location>
        <topology evidence="32">Single-pass type I membrane protein</topology>
    </subcellularLocation>
    <subcellularLocation>
        <location evidence="32">Host endosome membrane</location>
        <topology evidence="32">Single-pass type I membrane protein</topology>
    </subcellularLocation>
    <text evidence="32">It is probably concentrated at the site of budding and incorporated into the virions possibly by contacts between the cytoplasmic tail of Env and the N-terminus of Gag.</text>
</comment>
<evidence type="ECO:0000256" key="4">
    <source>
        <dbReference type="ARBA" id="ARBA00004563"/>
    </source>
</evidence>
<feature type="disulfide bond" evidence="32">
    <location>
        <begin position="594"/>
        <end position="600"/>
    </location>
</feature>
<reference evidence="37" key="1">
    <citation type="journal article" date="2009" name="Antimicrob. Agents Chemother.">
        <title>Virologic failure in first-line human immunodeficiency virus therapy with a CCR5 entry inhibitor, aplaviroc, plus a fixed-dose combination of lamivudine-zidovudine: nucleoside reverse transcriptase inhibitor resistance regardless of envelope tropism.</title>
        <authorList>
            <consortium name="CCR102881 Clinical Study Team"/>
            <person name="Demarest J.F."/>
            <person name="Amrine-Madsen H."/>
            <person name="Irlbeck D.M."/>
            <person name="Kitrinos K.M."/>
        </authorList>
    </citation>
    <scope>NUCLEOTIDE SEQUENCE</scope>
    <source>
        <strain evidence="37">N2-DAY_1</strain>
    </source>
</reference>
<evidence type="ECO:0000256" key="20">
    <source>
        <dbReference type="ARBA" id="ARBA00022879"/>
    </source>
</evidence>
<evidence type="ECO:0000256" key="16">
    <source>
        <dbReference type="ARBA" id="ARBA00022729"/>
    </source>
</evidence>
<keyword evidence="27 32" id="KW-1015">Disulfide bond</keyword>
<comment type="PTM">
    <text evidence="32">Palmitoylation of the transmembrane protein and of Env polyprotein (prior to its proteolytic cleavage) is essential for their association with host cell membrane lipid rafts. Palmitoylation is therefore required for envelope trafficking to classical lipid rafts, but not for viral replication.</text>
</comment>
<evidence type="ECO:0000256" key="28">
    <source>
        <dbReference type="ARBA" id="ARBA00023180"/>
    </source>
</evidence>
<feature type="disulfide bond" evidence="32">
    <location>
        <begin position="220"/>
        <end position="249"/>
    </location>
</feature>
<keyword evidence="30 32" id="KW-0449">Lipoprotein</keyword>
<dbReference type="GO" id="GO:1903908">
    <property type="term" value="P:positive regulation of plasma membrane raft polarization"/>
    <property type="evidence" value="ECO:0007669"/>
    <property type="project" value="UniProtKB-UniRule"/>
</dbReference>
<evidence type="ECO:0000256" key="3">
    <source>
        <dbReference type="ARBA" id="ARBA00004505"/>
    </source>
</evidence>
<dbReference type="GO" id="GO:0075512">
    <property type="term" value="P:clathrin-dependent endocytosis of virus by host cell"/>
    <property type="evidence" value="ECO:0007669"/>
    <property type="project" value="UniProtKB-UniRule"/>
</dbReference>
<dbReference type="GO" id="GO:0020002">
    <property type="term" value="C:host cell plasma membrane"/>
    <property type="evidence" value="ECO:0007669"/>
    <property type="project" value="UniProtKB-SubCell"/>
</dbReference>
<keyword evidence="7 32" id="KW-1168">Fusion of virus membrane with host membrane</keyword>
<keyword evidence="13 32" id="KW-0165">Cleavage on pair of basic residues</keyword>
<comment type="PTM">
    <text evidence="32">Specific enzymatic cleavages in vivo yield mature proteins. Envelope glycoproteins are synthesized as a inactive precursor that is heavily N-glycosylated and processed likely by host cell furin in the Golgi to yield the mature SU and TM proteins. The cleavage site between SU and TM requires the minimal sequence [KR]-X-[KR]-R. About 2 of the 9 disulfide bonds of gp41 are reduced by P4HB/PDI, following binding to CD4 receptor.</text>
</comment>
<feature type="region of interest" description="V2" evidence="32">
    <location>
        <begin position="159"/>
        <end position="198"/>
    </location>
</feature>
<feature type="short sequence motif" description="YXXL motif; contains endocytosis signal" evidence="32">
    <location>
        <begin position="708"/>
        <end position="711"/>
    </location>
</feature>
<keyword evidence="8 32" id="KW-1170">Fusion of virus membrane with host endosomal membrane</keyword>
<dbReference type="GO" id="GO:1903911">
    <property type="term" value="P:positive regulation of receptor clustering"/>
    <property type="evidence" value="ECO:0007669"/>
    <property type="project" value="UniProtKB-UniRule"/>
</dbReference>
<dbReference type="Gene3D" id="1.20.5.490">
    <property type="entry name" value="Single helix bin"/>
    <property type="match status" value="1"/>
</dbReference>
<feature type="region of interest" description="MPER; binding to GalCer" evidence="32">
    <location>
        <begin position="658"/>
        <end position="679"/>
    </location>
</feature>
<feature type="region of interest" description="Disordered" evidence="34">
    <location>
        <begin position="715"/>
        <end position="741"/>
    </location>
</feature>
<comment type="subcellular location">
    <subcellularLocation>
        <location evidence="3">Host cell membrane</location>
        <topology evidence="3">Peripheral membrane protein</topology>
    </subcellularLocation>
    <subcellularLocation>
        <location evidence="1">Host cell membrane</location>
        <topology evidence="1">Single-pass type I membrane protein</topology>
    </subcellularLocation>
    <subcellularLocation>
        <location evidence="2">Host endosome membrane</location>
        <topology evidence="2">Peripheral membrane protein</topology>
    </subcellularLocation>
    <subcellularLocation>
        <location evidence="5">Host endosome membrane</location>
        <topology evidence="5">Single-pass type I membrane protein</topology>
    </subcellularLocation>
    <subcellularLocation>
        <location evidence="6">Virion membrane</location>
        <topology evidence="6">Peripheral membrane protein</topology>
    </subcellularLocation>
    <subcellularLocation>
        <location evidence="4">Virion membrane</location>
        <topology evidence="4">Single-pass type I membrane protein</topology>
    </subcellularLocation>
</comment>
<keyword evidence="31 32" id="KW-1160">Virus entry into host cell</keyword>
<dbReference type="CDD" id="cd09909">
    <property type="entry name" value="HIV-1-like_HR1-HR2"/>
    <property type="match status" value="1"/>
</dbReference>
<keyword evidence="9 32" id="KW-1032">Host cell membrane</keyword>
<comment type="caution">
    <text evidence="32">Lacks conserved residue(s) required for the propagation of feature annotation.</text>
</comment>
<organism evidence="37">
    <name type="scientific">Human immunodeficiency virus type 1</name>
    <name type="common">HIV-1</name>
    <dbReference type="NCBI Taxonomy" id="11676"/>
    <lineage>
        <taxon>Viruses</taxon>
        <taxon>Riboviria</taxon>
        <taxon>Pararnavirae</taxon>
        <taxon>Artverviricota</taxon>
        <taxon>Revtraviricetes</taxon>
        <taxon>Ortervirales</taxon>
        <taxon>Retroviridae</taxon>
        <taxon>Orthoretrovirinae</taxon>
        <taxon>Lentivirus</taxon>
        <taxon>Lentivirus humimdef1</taxon>
    </lineage>
</organism>
<comment type="domain">
    <text evidence="32">The CD4-binding region is targeted by the antibody b12.</text>
</comment>
<feature type="region of interest" description="V5" evidence="32">
    <location>
        <begin position="457"/>
        <end position="467"/>
    </location>
</feature>
<dbReference type="InterPro" id="IPR000328">
    <property type="entry name" value="GP41-like"/>
</dbReference>
<keyword evidence="10 32" id="KW-1165">Clathrin-mediated endocytosis of virus by host</keyword>
<evidence type="ECO:0000259" key="36">
    <source>
        <dbReference type="Pfam" id="PF00517"/>
    </source>
</evidence>
<comment type="domain">
    <text evidence="32">Some of the most genetically diverse regions of the viral genome are present in Env. They are called variable regions 1 through 5 (V1 through V5). Coreceptor usage of gp120 is determined mainly by the primary structure of the third variable region (V3) in the outer domain of gp120. The sequence of V3 determines which coreceptor, CCR5 and/or CXCR4 (corresponding to R5/macrophage, X4/T cell and R5X4/T cell and macrophage tropism), is used to trigger the fusion potential of the Env complex, and hence which cells the virus can infect. Binding to CCR5 involves a region adjacent in addition to V3.</text>
</comment>
<keyword evidence="29 32" id="KW-0899">Viral immunoevasion</keyword>
<feature type="coiled-coil region" evidence="32">
    <location>
        <begin position="629"/>
        <end position="663"/>
    </location>
</feature>
<evidence type="ECO:0000256" key="22">
    <source>
        <dbReference type="ARBA" id="ARBA00022989"/>
    </source>
</evidence>
<dbReference type="GO" id="GO:0005198">
    <property type="term" value="F:structural molecule activity"/>
    <property type="evidence" value="ECO:0007669"/>
    <property type="project" value="UniProtKB-UniRule"/>
</dbReference>